<name>A0A0E3SES5_9EURY</name>
<dbReference type="GO" id="GO:0046872">
    <property type="term" value="F:metal ion binding"/>
    <property type="evidence" value="ECO:0007669"/>
    <property type="project" value="InterPro"/>
</dbReference>
<gene>
    <name evidence="2" type="ORF">MSHOH_3013</name>
</gene>
<dbReference type="Gene3D" id="3.30.70.100">
    <property type="match status" value="1"/>
</dbReference>
<dbReference type="PATRIC" id="fig|1434110.4.peg.3882"/>
<organism evidence="2 3">
    <name type="scientific">Methanosarcina horonobensis HB-1 = JCM 15518</name>
    <dbReference type="NCBI Taxonomy" id="1434110"/>
    <lineage>
        <taxon>Archaea</taxon>
        <taxon>Methanobacteriati</taxon>
        <taxon>Methanobacteriota</taxon>
        <taxon>Stenosarchaea group</taxon>
        <taxon>Methanomicrobia</taxon>
        <taxon>Methanosarcinales</taxon>
        <taxon>Methanosarcinaceae</taxon>
        <taxon>Methanosarcina</taxon>
    </lineage>
</organism>
<evidence type="ECO:0000313" key="3">
    <source>
        <dbReference type="Proteomes" id="UP000033101"/>
    </source>
</evidence>
<dbReference type="RefSeq" id="WP_052730897.1">
    <property type="nucleotide sequence ID" value="NZ_CP009516.1"/>
</dbReference>
<evidence type="ECO:0000259" key="1">
    <source>
        <dbReference type="PROSITE" id="PS50846"/>
    </source>
</evidence>
<dbReference type="GeneID" id="43474794"/>
<proteinExistence type="predicted"/>
<dbReference type="PROSITE" id="PS50846">
    <property type="entry name" value="HMA_2"/>
    <property type="match status" value="1"/>
</dbReference>
<feature type="domain" description="HMA" evidence="1">
    <location>
        <begin position="2"/>
        <end position="68"/>
    </location>
</feature>
<accession>A0A0E3SES5</accession>
<dbReference type="AlphaFoldDB" id="A0A0E3SES5"/>
<keyword evidence="3" id="KW-1185">Reference proteome</keyword>
<dbReference type="HOGENOM" id="CLU_2565762_0_0_2"/>
<dbReference type="InterPro" id="IPR036163">
    <property type="entry name" value="HMA_dom_sf"/>
</dbReference>
<dbReference type="EMBL" id="CP009516">
    <property type="protein sequence ID" value="AKB79496.1"/>
    <property type="molecule type" value="Genomic_DNA"/>
</dbReference>
<dbReference type="CDD" id="cd00371">
    <property type="entry name" value="HMA"/>
    <property type="match status" value="1"/>
</dbReference>
<evidence type="ECO:0000313" key="2">
    <source>
        <dbReference type="EMBL" id="AKB79496.1"/>
    </source>
</evidence>
<dbReference type="InterPro" id="IPR006121">
    <property type="entry name" value="HMA_dom"/>
</dbReference>
<protein>
    <recommendedName>
        <fullName evidence="1">HMA domain-containing protein</fullName>
    </recommendedName>
</protein>
<dbReference type="Proteomes" id="UP000033101">
    <property type="component" value="Chromosome"/>
</dbReference>
<sequence length="81" mass="9042">MKKAVVKVDWLLHPGDALAVEKHLRMHPGIKHVEVSPVSGVAIVEYDESLITVGGIQHIVAECGYHCRVFRPHDIRGEHET</sequence>
<dbReference type="SUPFAM" id="SSF55008">
    <property type="entry name" value="HMA, heavy metal-associated domain"/>
    <property type="match status" value="1"/>
</dbReference>
<dbReference type="KEGG" id="mhor:MSHOH_3013"/>
<reference evidence="2 3" key="1">
    <citation type="submission" date="2014-07" db="EMBL/GenBank/DDBJ databases">
        <title>Methanogenic archaea and the global carbon cycle.</title>
        <authorList>
            <person name="Henriksen J.R."/>
            <person name="Luke J."/>
            <person name="Reinhart S."/>
            <person name="Benedict M.N."/>
            <person name="Youngblut N.D."/>
            <person name="Metcalf M.E."/>
            <person name="Whitaker R.J."/>
            <person name="Metcalf W.W."/>
        </authorList>
    </citation>
    <scope>NUCLEOTIDE SEQUENCE [LARGE SCALE GENOMIC DNA]</scope>
    <source>
        <strain evidence="2 3">HB-1</strain>
    </source>
</reference>